<dbReference type="OrthoDB" id="6244250at2"/>
<dbReference type="SMART" id="SM00091">
    <property type="entry name" value="PAS"/>
    <property type="match status" value="2"/>
</dbReference>
<evidence type="ECO:0000256" key="1">
    <source>
        <dbReference type="ARBA" id="ARBA00004370"/>
    </source>
</evidence>
<feature type="transmembrane region" description="Helical" evidence="8">
    <location>
        <begin position="27"/>
        <end position="49"/>
    </location>
</feature>
<evidence type="ECO:0000256" key="8">
    <source>
        <dbReference type="SAM" id="Phobius"/>
    </source>
</evidence>
<evidence type="ECO:0000256" key="7">
    <source>
        <dbReference type="ARBA" id="ARBA00023012"/>
    </source>
</evidence>
<dbReference type="GO" id="GO:0016020">
    <property type="term" value="C:membrane"/>
    <property type="evidence" value="ECO:0007669"/>
    <property type="project" value="UniProtKB-SubCell"/>
</dbReference>
<dbReference type="GO" id="GO:0016301">
    <property type="term" value="F:kinase activity"/>
    <property type="evidence" value="ECO:0007669"/>
    <property type="project" value="UniProtKB-KW"/>
</dbReference>
<dbReference type="Pfam" id="PF13426">
    <property type="entry name" value="PAS_9"/>
    <property type="match status" value="1"/>
</dbReference>
<evidence type="ECO:0000313" key="10">
    <source>
        <dbReference type="EMBL" id="TCN79519.1"/>
    </source>
</evidence>
<feature type="domain" description="PAS" evidence="9">
    <location>
        <begin position="466"/>
        <end position="530"/>
    </location>
</feature>
<feature type="transmembrane region" description="Helical" evidence="8">
    <location>
        <begin position="318"/>
        <end position="340"/>
    </location>
</feature>
<dbReference type="InterPro" id="IPR029787">
    <property type="entry name" value="Nucleotide_cyclase"/>
</dbReference>
<keyword evidence="3" id="KW-0808">Transferase</keyword>
<keyword evidence="6" id="KW-0067">ATP-binding</keyword>
<reference evidence="10 11" key="1">
    <citation type="submission" date="2019-03" db="EMBL/GenBank/DDBJ databases">
        <title>Freshwater and sediment microbial communities from various areas in North America, analyzing microbe dynamics in response to fracking.</title>
        <authorList>
            <person name="Lamendella R."/>
        </authorList>
    </citation>
    <scope>NUCLEOTIDE SEQUENCE [LARGE SCALE GENOMIC DNA]</scope>
    <source>
        <strain evidence="10 11">74A</strain>
    </source>
</reference>
<comment type="caution">
    <text evidence="10">The sequence shown here is derived from an EMBL/GenBank/DDBJ whole genome shotgun (WGS) entry which is preliminary data.</text>
</comment>
<evidence type="ECO:0000256" key="3">
    <source>
        <dbReference type="ARBA" id="ARBA00022679"/>
    </source>
</evidence>
<protein>
    <submittedName>
        <fullName evidence="10">GGDEF domain-containing protein</fullName>
    </submittedName>
</protein>
<organism evidence="10 11">
    <name type="scientific">Shewanella fodinae</name>
    <dbReference type="NCBI Taxonomy" id="552357"/>
    <lineage>
        <taxon>Bacteria</taxon>
        <taxon>Pseudomonadati</taxon>
        <taxon>Pseudomonadota</taxon>
        <taxon>Gammaproteobacteria</taxon>
        <taxon>Alteromonadales</taxon>
        <taxon>Shewanellaceae</taxon>
        <taxon>Shewanella</taxon>
    </lineage>
</organism>
<keyword evidence="4" id="KW-0547">Nucleotide-binding</keyword>
<feature type="domain" description="PAS" evidence="9">
    <location>
        <begin position="346"/>
        <end position="419"/>
    </location>
</feature>
<dbReference type="InterPro" id="IPR035965">
    <property type="entry name" value="PAS-like_dom_sf"/>
</dbReference>
<gene>
    <name evidence="10" type="ORF">EDC91_13326</name>
</gene>
<keyword evidence="8" id="KW-0472">Membrane</keyword>
<dbReference type="Proteomes" id="UP000294832">
    <property type="component" value="Unassembled WGS sequence"/>
</dbReference>
<name>A0A4R2F2Q3_9GAMM</name>
<dbReference type="CDD" id="cd00130">
    <property type="entry name" value="PAS"/>
    <property type="match status" value="1"/>
</dbReference>
<evidence type="ECO:0000256" key="4">
    <source>
        <dbReference type="ARBA" id="ARBA00022741"/>
    </source>
</evidence>
<dbReference type="InterPro" id="IPR000014">
    <property type="entry name" value="PAS"/>
</dbReference>
<keyword evidence="8" id="KW-1133">Transmembrane helix</keyword>
<comment type="subcellular location">
    <subcellularLocation>
        <location evidence="1">Membrane</location>
    </subcellularLocation>
</comment>
<dbReference type="AlphaFoldDB" id="A0A4R2F2Q3"/>
<dbReference type="Gene3D" id="3.30.70.270">
    <property type="match status" value="1"/>
</dbReference>
<keyword evidence="7" id="KW-0902">Two-component regulatory system</keyword>
<keyword evidence="5" id="KW-0418">Kinase</keyword>
<dbReference type="EMBL" id="SLWF01000033">
    <property type="protein sequence ID" value="TCN79519.1"/>
    <property type="molecule type" value="Genomic_DNA"/>
</dbReference>
<dbReference type="Gene3D" id="3.30.450.20">
    <property type="entry name" value="PAS domain"/>
    <property type="match status" value="1"/>
</dbReference>
<evidence type="ECO:0000313" key="11">
    <source>
        <dbReference type="Proteomes" id="UP000294832"/>
    </source>
</evidence>
<dbReference type="InterPro" id="IPR043128">
    <property type="entry name" value="Rev_trsase/Diguanyl_cyclase"/>
</dbReference>
<evidence type="ECO:0000259" key="9">
    <source>
        <dbReference type="SMART" id="SM00091"/>
    </source>
</evidence>
<dbReference type="SUPFAM" id="SSF55073">
    <property type="entry name" value="Nucleotide cyclase"/>
    <property type="match status" value="1"/>
</dbReference>
<accession>A0A4R2F2Q3</accession>
<dbReference type="InterPro" id="IPR029151">
    <property type="entry name" value="Sensor-like_sf"/>
</dbReference>
<dbReference type="GO" id="GO:0005524">
    <property type="term" value="F:ATP binding"/>
    <property type="evidence" value="ECO:0007669"/>
    <property type="project" value="UniProtKB-KW"/>
</dbReference>
<sequence>MLKKNPASADTRLLHHLRGVHWSRQRLLAIASQLSMLVITIFLITNVLITLGERRLQEEWAVQRYSELQTIGTLLADKISFQQFRTQMFSRAEPLRHYLDTPGHQEEQRLQQSWQSLKNNIPELMDIAVYDASGKFRLASSGNFGNTPLSKTLLDSIRSIGGTDIYTSNVEFAPVEDRLEPYQLQMTALENADQSIRGYLVTYNSVSQMLQSIKPAFSSNDSPLLLLDDQGQLYAGATNLDPLAGIPDTLGSSLRQSYPQLWRDLATNNFGEFHGEQATFVYLKIPLASASQKDSEYMLLSYIRNEDISVRFAQWRNILLVTAVIVTLLAALAMIFAHLFRLEQRARLSSILLADGLFRADFGCLLVNESGRIICANDRAADILKQRQHEVENRSLQKLLEQDQQWYESVRQQLQQNKVWHGEVQLQALDNIVLRFNIRVVGEGRDGYALISFEDISELKQVRQDAFLNQLLSDSAVATALLTPNGKLVRVNETFDQLLRLDGSLDHTLSELLQNDLDNQWPRIMQLVSTHGVWQGQILCQDKRPGCIQATLKSYQDSEGELSYLVCTLERAANVRELPGPRIPHRTKVMPELEDLENFFNAMSPEEQQHSCLMLLDISPEALLSHMSEIESLESRQQQVETQVLNDLPRGYQMANWQLGKIAILVPDSDAINCHNFAAKTLENLGQHGLADGICIGIAAYAPGQTIQQFLNNAEVALKRAKQSGERNICQAFTRQQSS</sequence>
<keyword evidence="8" id="KW-0812">Transmembrane</keyword>
<dbReference type="RefSeq" id="WP_133040206.1">
    <property type="nucleotide sequence ID" value="NZ_SLWF01000033.1"/>
</dbReference>
<dbReference type="InterPro" id="IPR052155">
    <property type="entry name" value="Biofilm_reg_signaling"/>
</dbReference>
<evidence type="ECO:0000256" key="6">
    <source>
        <dbReference type="ARBA" id="ARBA00022840"/>
    </source>
</evidence>
<dbReference type="PANTHER" id="PTHR44757">
    <property type="entry name" value="DIGUANYLATE CYCLASE DGCP"/>
    <property type="match status" value="1"/>
</dbReference>
<proteinExistence type="predicted"/>
<keyword evidence="11" id="KW-1185">Reference proteome</keyword>
<keyword evidence="2" id="KW-0597">Phosphoprotein</keyword>
<dbReference type="SUPFAM" id="SSF55785">
    <property type="entry name" value="PYP-like sensor domain (PAS domain)"/>
    <property type="match status" value="2"/>
</dbReference>
<evidence type="ECO:0000256" key="5">
    <source>
        <dbReference type="ARBA" id="ARBA00022777"/>
    </source>
</evidence>
<evidence type="ECO:0000256" key="2">
    <source>
        <dbReference type="ARBA" id="ARBA00022553"/>
    </source>
</evidence>
<dbReference type="GO" id="GO:0000160">
    <property type="term" value="P:phosphorelay signal transduction system"/>
    <property type="evidence" value="ECO:0007669"/>
    <property type="project" value="UniProtKB-KW"/>
</dbReference>
<dbReference type="PANTHER" id="PTHR44757:SF2">
    <property type="entry name" value="BIOFILM ARCHITECTURE MAINTENANCE PROTEIN MBAA"/>
    <property type="match status" value="1"/>
</dbReference>
<dbReference type="SUPFAM" id="SSF103190">
    <property type="entry name" value="Sensory domain-like"/>
    <property type="match status" value="1"/>
</dbReference>